<feature type="domain" description="OmpR/PhoB-type" evidence="9">
    <location>
        <begin position="167"/>
        <end position="263"/>
    </location>
</feature>
<keyword evidence="3" id="KW-0805">Transcription regulation</keyword>
<keyword evidence="4 7" id="KW-0238">DNA-binding</keyword>
<dbReference type="Pfam" id="PF00072">
    <property type="entry name" value="Response_reg"/>
    <property type="match status" value="1"/>
</dbReference>
<evidence type="ECO:0000256" key="5">
    <source>
        <dbReference type="ARBA" id="ARBA00023163"/>
    </source>
</evidence>
<dbReference type="GO" id="GO:0000976">
    <property type="term" value="F:transcription cis-regulatory region binding"/>
    <property type="evidence" value="ECO:0007669"/>
    <property type="project" value="TreeGrafter"/>
</dbReference>
<dbReference type="PANTHER" id="PTHR48111:SF4">
    <property type="entry name" value="DNA-BINDING DUAL TRANSCRIPTIONAL REGULATOR OMPR"/>
    <property type="match status" value="1"/>
</dbReference>
<dbReference type="GO" id="GO:0006355">
    <property type="term" value="P:regulation of DNA-templated transcription"/>
    <property type="evidence" value="ECO:0007669"/>
    <property type="project" value="InterPro"/>
</dbReference>
<evidence type="ECO:0000256" key="6">
    <source>
        <dbReference type="PROSITE-ProRule" id="PRU00169"/>
    </source>
</evidence>
<evidence type="ECO:0000256" key="3">
    <source>
        <dbReference type="ARBA" id="ARBA00023015"/>
    </source>
</evidence>
<dbReference type="CDD" id="cd00383">
    <property type="entry name" value="trans_reg_C"/>
    <property type="match status" value="1"/>
</dbReference>
<reference evidence="10 11" key="1">
    <citation type="submission" date="2016-10" db="EMBL/GenBank/DDBJ databases">
        <authorList>
            <person name="Varghese N."/>
            <person name="Submissions S."/>
        </authorList>
    </citation>
    <scope>NUCLEOTIDE SEQUENCE [LARGE SCALE GENOMIC DNA]</scope>
    <source>
        <strain evidence="10 11">LMG 22274</strain>
    </source>
</reference>
<comment type="caution">
    <text evidence="10">The sequence shown here is derived from an EMBL/GenBank/DDBJ whole genome shotgun (WGS) entry which is preliminary data.</text>
</comment>
<evidence type="ECO:0000256" key="7">
    <source>
        <dbReference type="PROSITE-ProRule" id="PRU01091"/>
    </source>
</evidence>
<gene>
    <name evidence="10" type="ORF">SAMN05216550_112163</name>
</gene>
<dbReference type="Proteomes" id="UP000183529">
    <property type="component" value="Unassembled WGS sequence"/>
</dbReference>
<evidence type="ECO:0000313" key="11">
    <source>
        <dbReference type="Proteomes" id="UP000183529"/>
    </source>
</evidence>
<dbReference type="EMBL" id="FNZM01000012">
    <property type="protein sequence ID" value="SEJ99274.1"/>
    <property type="molecule type" value="Genomic_DNA"/>
</dbReference>
<dbReference type="GO" id="GO:0032993">
    <property type="term" value="C:protein-DNA complex"/>
    <property type="evidence" value="ECO:0007669"/>
    <property type="project" value="TreeGrafter"/>
</dbReference>
<accession>A0AAQ1GIK7</accession>
<evidence type="ECO:0000256" key="4">
    <source>
        <dbReference type="ARBA" id="ARBA00023125"/>
    </source>
</evidence>
<dbReference type="Gene3D" id="1.10.10.10">
    <property type="entry name" value="Winged helix-like DNA-binding domain superfamily/Winged helix DNA-binding domain"/>
    <property type="match status" value="1"/>
</dbReference>
<dbReference type="InterPro" id="IPR016032">
    <property type="entry name" value="Sig_transdc_resp-reg_C-effctor"/>
</dbReference>
<dbReference type="SUPFAM" id="SSF46894">
    <property type="entry name" value="C-terminal effector domain of the bipartite response regulators"/>
    <property type="match status" value="1"/>
</dbReference>
<dbReference type="InterPro" id="IPR001867">
    <property type="entry name" value="OmpR/PhoB-type_DNA-bd"/>
</dbReference>
<dbReference type="InterPro" id="IPR036388">
    <property type="entry name" value="WH-like_DNA-bd_sf"/>
</dbReference>
<comment type="caution">
    <text evidence="6">Lacks conserved residue(s) required for the propagation of feature annotation.</text>
</comment>
<feature type="DNA-binding region" description="OmpR/PhoB-type" evidence="7">
    <location>
        <begin position="167"/>
        <end position="263"/>
    </location>
</feature>
<dbReference type="InterPro" id="IPR039420">
    <property type="entry name" value="WalR-like"/>
</dbReference>
<evidence type="ECO:0000259" key="8">
    <source>
        <dbReference type="PROSITE" id="PS50110"/>
    </source>
</evidence>
<proteinExistence type="predicted"/>
<name>A0AAQ1GIK7_9BURK</name>
<evidence type="ECO:0000256" key="1">
    <source>
        <dbReference type="ARBA" id="ARBA00022553"/>
    </source>
</evidence>
<dbReference type="SUPFAM" id="SSF52172">
    <property type="entry name" value="CheY-like"/>
    <property type="match status" value="1"/>
</dbReference>
<organism evidence="10 11">
    <name type="scientific">Paraburkholderia tropica</name>
    <dbReference type="NCBI Taxonomy" id="92647"/>
    <lineage>
        <taxon>Bacteria</taxon>
        <taxon>Pseudomonadati</taxon>
        <taxon>Pseudomonadota</taxon>
        <taxon>Betaproteobacteria</taxon>
        <taxon>Burkholderiales</taxon>
        <taxon>Burkholderiaceae</taxon>
        <taxon>Paraburkholderia</taxon>
    </lineage>
</organism>
<dbReference type="SMART" id="SM00862">
    <property type="entry name" value="Trans_reg_C"/>
    <property type="match status" value="1"/>
</dbReference>
<dbReference type="PANTHER" id="PTHR48111">
    <property type="entry name" value="REGULATOR OF RPOS"/>
    <property type="match status" value="1"/>
</dbReference>
<keyword evidence="2" id="KW-0902">Two-component regulatory system</keyword>
<dbReference type="PROSITE" id="PS51755">
    <property type="entry name" value="OMPR_PHOB"/>
    <property type="match status" value="1"/>
</dbReference>
<dbReference type="AlphaFoldDB" id="A0AAQ1GIK7"/>
<evidence type="ECO:0000256" key="2">
    <source>
        <dbReference type="ARBA" id="ARBA00023012"/>
    </source>
</evidence>
<evidence type="ECO:0000313" key="10">
    <source>
        <dbReference type="EMBL" id="SEJ99274.1"/>
    </source>
</evidence>
<protein>
    <submittedName>
        <fullName evidence="10">Two-component system, OmpR family, phosphate regulon response regulator OmpR</fullName>
    </submittedName>
</protein>
<keyword evidence="1" id="KW-0597">Phosphoprotein</keyword>
<dbReference type="Gene3D" id="3.40.50.2300">
    <property type="match status" value="1"/>
</dbReference>
<keyword evidence="5" id="KW-0804">Transcription</keyword>
<dbReference type="GO" id="GO:0005829">
    <property type="term" value="C:cytosol"/>
    <property type="evidence" value="ECO:0007669"/>
    <property type="project" value="TreeGrafter"/>
</dbReference>
<evidence type="ECO:0000259" key="9">
    <source>
        <dbReference type="PROSITE" id="PS51755"/>
    </source>
</evidence>
<feature type="domain" description="Response regulatory" evidence="8">
    <location>
        <begin position="29"/>
        <end position="143"/>
    </location>
</feature>
<dbReference type="InterPro" id="IPR001789">
    <property type="entry name" value="Sig_transdc_resp-reg_receiver"/>
</dbReference>
<dbReference type="Gene3D" id="6.10.250.690">
    <property type="match status" value="1"/>
</dbReference>
<dbReference type="InterPro" id="IPR011006">
    <property type="entry name" value="CheY-like_superfamily"/>
</dbReference>
<dbReference type="GO" id="GO:0000156">
    <property type="term" value="F:phosphorelay response regulator activity"/>
    <property type="evidence" value="ECO:0007669"/>
    <property type="project" value="TreeGrafter"/>
</dbReference>
<dbReference type="PROSITE" id="PS50110">
    <property type="entry name" value="RESPONSE_REGULATORY"/>
    <property type="match status" value="1"/>
</dbReference>
<sequence length="269" mass="29459">MYGGMTSEVGAKAKAKAKMRADMKPVSARILVVDPDRALCELLSHFLVEAGFEVSLLSTPTQLPHDVRAASPDLVLMERSFPDVDGFASLKALRGHGDATPVILFSSLADAIDRVIGLELGADDYLAKPFVPSELLARIRAVLRRTSARAQIAVPEAAVTWNDVRGLRDCCFGPFRLVFASRTLLRDGEPQSMTDSQFALLAVFAQRPMETLSRSRLVTLTRGCIRDSSMTVAVARLRTLLEADPTRPRWIRTVRGEGYCFVLDPDGQA</sequence>
<dbReference type="SMART" id="SM00448">
    <property type="entry name" value="REC"/>
    <property type="match status" value="1"/>
</dbReference>
<dbReference type="Pfam" id="PF00486">
    <property type="entry name" value="Trans_reg_C"/>
    <property type="match status" value="1"/>
</dbReference>